<evidence type="ECO:0000313" key="3">
    <source>
        <dbReference type="Proteomes" id="UP000298061"/>
    </source>
</evidence>
<dbReference type="Pfam" id="PF08240">
    <property type="entry name" value="ADH_N"/>
    <property type="match status" value="1"/>
</dbReference>
<proteinExistence type="predicted"/>
<sequence length="358" mass="38604">MSTQYTIPETHLAVIIQPNKTVAVERVPVVHPGPGEVLIKVSTAGQNPADWKVIQFDVSPPGKGVGSDLVGTIVELGAGVEGVALGERVGAVLVARLHESSAFREYVVVPSKPLIRIPDNISDEVAAGVPSGAYSAAYGLHTLLGFPLNAPFNRSILVWGGSASVGWYTIQLAKLTGWKVIATASPHNHELLKSIGADYVFDYRESDVLEKIVLAAGQGGVDYLLDGVSADGSYHLASRALRKDGPRKASVLLPILDHEKLDPTVEYRRLAIFPMLGKEFPYEFMGLKVYHPYSESDLLFGLDISKRIEEWLRDGRITPLPHTVRPGGLNGVQAGLQHMMDGKVSATKLVYKIADTSA</sequence>
<dbReference type="PANTHER" id="PTHR45348">
    <property type="entry name" value="HYPOTHETICAL OXIDOREDUCTASE (EUROFUNG)"/>
    <property type="match status" value="1"/>
</dbReference>
<protein>
    <recommendedName>
        <fullName evidence="1">Enoyl reductase (ER) domain-containing protein</fullName>
    </recommendedName>
</protein>
<dbReference type="SUPFAM" id="SSF51735">
    <property type="entry name" value="NAD(P)-binding Rossmann-fold domains"/>
    <property type="match status" value="1"/>
</dbReference>
<dbReference type="EMBL" id="SFCI01001171">
    <property type="protein sequence ID" value="TFY76556.1"/>
    <property type="molecule type" value="Genomic_DNA"/>
</dbReference>
<gene>
    <name evidence="2" type="ORF">EWM64_g7457</name>
</gene>
<dbReference type="InterPro" id="IPR011032">
    <property type="entry name" value="GroES-like_sf"/>
</dbReference>
<dbReference type="InterPro" id="IPR013154">
    <property type="entry name" value="ADH-like_N"/>
</dbReference>
<dbReference type="Proteomes" id="UP000298061">
    <property type="component" value="Unassembled WGS sequence"/>
</dbReference>
<dbReference type="OrthoDB" id="10257049at2759"/>
<dbReference type="CDD" id="cd08249">
    <property type="entry name" value="enoyl_reductase_like"/>
    <property type="match status" value="1"/>
</dbReference>
<name>A0A4Y9ZNV6_9AGAM</name>
<comment type="caution">
    <text evidence="2">The sequence shown here is derived from an EMBL/GenBank/DDBJ whole genome shotgun (WGS) entry which is preliminary data.</text>
</comment>
<dbReference type="SMART" id="SM00829">
    <property type="entry name" value="PKS_ER"/>
    <property type="match status" value="1"/>
</dbReference>
<dbReference type="InterPro" id="IPR020843">
    <property type="entry name" value="ER"/>
</dbReference>
<accession>A0A4Y9ZNV6</accession>
<reference evidence="2 3" key="1">
    <citation type="submission" date="2019-02" db="EMBL/GenBank/DDBJ databases">
        <title>Genome sequencing of the rare red list fungi Hericium alpestre (H. flagellum).</title>
        <authorList>
            <person name="Buettner E."/>
            <person name="Kellner H."/>
        </authorList>
    </citation>
    <scope>NUCLEOTIDE SEQUENCE [LARGE SCALE GENOMIC DNA]</scope>
    <source>
        <strain evidence="2 3">DSM 108284</strain>
    </source>
</reference>
<dbReference type="AlphaFoldDB" id="A0A4Y9ZNV6"/>
<dbReference type="GO" id="GO:0016651">
    <property type="term" value="F:oxidoreductase activity, acting on NAD(P)H"/>
    <property type="evidence" value="ECO:0007669"/>
    <property type="project" value="InterPro"/>
</dbReference>
<dbReference type="PANTHER" id="PTHR45348:SF2">
    <property type="entry name" value="ZINC-TYPE ALCOHOL DEHYDROGENASE-LIKE PROTEIN C2E1P3.01"/>
    <property type="match status" value="1"/>
</dbReference>
<dbReference type="Pfam" id="PF00107">
    <property type="entry name" value="ADH_zinc_N"/>
    <property type="match status" value="1"/>
</dbReference>
<dbReference type="InterPro" id="IPR036291">
    <property type="entry name" value="NAD(P)-bd_dom_sf"/>
</dbReference>
<dbReference type="SUPFAM" id="SSF50129">
    <property type="entry name" value="GroES-like"/>
    <property type="match status" value="1"/>
</dbReference>
<evidence type="ECO:0000259" key="1">
    <source>
        <dbReference type="SMART" id="SM00829"/>
    </source>
</evidence>
<dbReference type="STRING" id="135208.A0A4Y9ZNV6"/>
<organism evidence="2 3">
    <name type="scientific">Hericium alpestre</name>
    <dbReference type="NCBI Taxonomy" id="135208"/>
    <lineage>
        <taxon>Eukaryota</taxon>
        <taxon>Fungi</taxon>
        <taxon>Dikarya</taxon>
        <taxon>Basidiomycota</taxon>
        <taxon>Agaricomycotina</taxon>
        <taxon>Agaricomycetes</taxon>
        <taxon>Russulales</taxon>
        <taxon>Hericiaceae</taxon>
        <taxon>Hericium</taxon>
    </lineage>
</organism>
<keyword evidence="3" id="KW-1185">Reference proteome</keyword>
<dbReference type="InterPro" id="IPR047122">
    <property type="entry name" value="Trans-enoyl_RdTase-like"/>
</dbReference>
<dbReference type="Gene3D" id="3.90.180.10">
    <property type="entry name" value="Medium-chain alcohol dehydrogenases, catalytic domain"/>
    <property type="match status" value="1"/>
</dbReference>
<dbReference type="Gene3D" id="3.40.50.720">
    <property type="entry name" value="NAD(P)-binding Rossmann-like Domain"/>
    <property type="match status" value="1"/>
</dbReference>
<evidence type="ECO:0000313" key="2">
    <source>
        <dbReference type="EMBL" id="TFY76556.1"/>
    </source>
</evidence>
<feature type="domain" description="Enoyl reductase (ER)" evidence="1">
    <location>
        <begin position="17"/>
        <end position="350"/>
    </location>
</feature>
<dbReference type="InterPro" id="IPR013149">
    <property type="entry name" value="ADH-like_C"/>
</dbReference>